<dbReference type="InterPro" id="IPR036182">
    <property type="entry name" value="PCuAC_sf"/>
</dbReference>
<keyword evidence="4" id="KW-1185">Reference proteome</keyword>
<dbReference type="SUPFAM" id="SSF110087">
    <property type="entry name" value="DR1885-like metal-binding protein"/>
    <property type="match status" value="1"/>
</dbReference>
<evidence type="ECO:0000256" key="1">
    <source>
        <dbReference type="SAM" id="MobiDB-lite"/>
    </source>
</evidence>
<organism evidence="3 4">
    <name type="scientific">Paracoccus fistulariae</name>
    <dbReference type="NCBI Taxonomy" id="658446"/>
    <lineage>
        <taxon>Bacteria</taxon>
        <taxon>Pseudomonadati</taxon>
        <taxon>Pseudomonadota</taxon>
        <taxon>Alphaproteobacteria</taxon>
        <taxon>Rhodobacterales</taxon>
        <taxon>Paracoccaceae</taxon>
        <taxon>Paracoccus</taxon>
    </lineage>
</organism>
<feature type="compositionally biased region" description="Basic and acidic residues" evidence="1">
    <location>
        <begin position="150"/>
        <end position="160"/>
    </location>
</feature>
<protein>
    <submittedName>
        <fullName evidence="3">Copper chaperone PCu(A)C</fullName>
    </submittedName>
</protein>
<evidence type="ECO:0000313" key="4">
    <source>
        <dbReference type="Proteomes" id="UP001219349"/>
    </source>
</evidence>
<feature type="signal peptide" evidence="2">
    <location>
        <begin position="1"/>
        <end position="20"/>
    </location>
</feature>
<dbReference type="Gene3D" id="2.60.40.1890">
    <property type="entry name" value="PCu(A)C copper chaperone"/>
    <property type="match status" value="1"/>
</dbReference>
<name>A0ABY7SP67_9RHOB</name>
<feature type="chain" id="PRO_5046919787" evidence="2">
    <location>
        <begin position="21"/>
        <end position="160"/>
    </location>
</feature>
<gene>
    <name evidence="3" type="ORF">JHX87_07825</name>
</gene>
<dbReference type="PANTHER" id="PTHR36302:SF1">
    <property type="entry name" value="COPPER CHAPERONE PCU(A)C"/>
    <property type="match status" value="1"/>
</dbReference>
<dbReference type="Proteomes" id="UP001219349">
    <property type="component" value="Chromosome"/>
</dbReference>
<dbReference type="InterPro" id="IPR007410">
    <property type="entry name" value="LpqE-like"/>
</dbReference>
<accession>A0ABY7SP67</accession>
<dbReference type="EMBL" id="CP067136">
    <property type="protein sequence ID" value="WCR08694.1"/>
    <property type="molecule type" value="Genomic_DNA"/>
</dbReference>
<evidence type="ECO:0000256" key="2">
    <source>
        <dbReference type="SAM" id="SignalP"/>
    </source>
</evidence>
<sequence>MMKRQIFAAVAAMMPLTAFAHDGVSVENAYVRSSNPKTAGAFMVLDNHRETACTLVGASSDAAKRVELHTNLETDGVMKMMKVEEGFPVEAQSTRALARGGDHVMMMGVTQPLSDGDVVNLTLDFGDCGTIEVEAPVDNQRSPEEAAMPVEKDDADHSGH</sequence>
<dbReference type="InterPro" id="IPR058248">
    <property type="entry name" value="Lxx211020-like"/>
</dbReference>
<dbReference type="Pfam" id="PF04314">
    <property type="entry name" value="PCuAC"/>
    <property type="match status" value="1"/>
</dbReference>
<evidence type="ECO:0000313" key="3">
    <source>
        <dbReference type="EMBL" id="WCR08694.1"/>
    </source>
</evidence>
<feature type="region of interest" description="Disordered" evidence="1">
    <location>
        <begin position="135"/>
        <end position="160"/>
    </location>
</feature>
<keyword evidence="2" id="KW-0732">Signal</keyword>
<reference evidence="3 4" key="1">
    <citation type="submission" date="2021-01" db="EMBL/GenBank/DDBJ databases">
        <title>Biogeographic distribution of Paracoccus.</title>
        <authorList>
            <person name="Hollensteiner J."/>
            <person name="Leineberger J."/>
            <person name="Brinkhoff T."/>
            <person name="Daniel R."/>
        </authorList>
    </citation>
    <scope>NUCLEOTIDE SEQUENCE [LARGE SCALE GENOMIC DNA]</scope>
    <source>
        <strain evidence="3 4">KCTC 22803</strain>
    </source>
</reference>
<proteinExistence type="predicted"/>
<dbReference type="PANTHER" id="PTHR36302">
    <property type="entry name" value="BLR7088 PROTEIN"/>
    <property type="match status" value="1"/>
</dbReference>